<keyword evidence="6 7" id="KW-0472">Membrane</keyword>
<evidence type="ECO:0000256" key="6">
    <source>
        <dbReference type="ARBA" id="ARBA00023136"/>
    </source>
</evidence>
<feature type="transmembrane region" description="Helical" evidence="7">
    <location>
        <begin position="141"/>
        <end position="162"/>
    </location>
</feature>
<dbReference type="Pfam" id="PF07690">
    <property type="entry name" value="MFS_1"/>
    <property type="match status" value="1"/>
</dbReference>
<keyword evidence="2" id="KW-0813">Transport</keyword>
<dbReference type="EMBL" id="LT598496">
    <property type="protein sequence ID" value="SBV25679.1"/>
    <property type="molecule type" value="Genomic_DNA"/>
</dbReference>
<dbReference type="InterPro" id="IPR004638">
    <property type="entry name" value="EmrB-like"/>
</dbReference>
<keyword evidence="3" id="KW-1003">Cell membrane</keyword>
<dbReference type="InterPro" id="IPR011701">
    <property type="entry name" value="MFS"/>
</dbReference>
<organism evidence="9 10">
    <name type="scientific">Micromonospora krabiensis</name>
    <dbReference type="NCBI Taxonomy" id="307121"/>
    <lineage>
        <taxon>Bacteria</taxon>
        <taxon>Bacillati</taxon>
        <taxon>Actinomycetota</taxon>
        <taxon>Actinomycetes</taxon>
        <taxon>Micromonosporales</taxon>
        <taxon>Micromonosporaceae</taxon>
        <taxon>Micromonospora</taxon>
    </lineage>
</organism>
<evidence type="ECO:0000256" key="3">
    <source>
        <dbReference type="ARBA" id="ARBA00022475"/>
    </source>
</evidence>
<evidence type="ECO:0000256" key="2">
    <source>
        <dbReference type="ARBA" id="ARBA00022448"/>
    </source>
</evidence>
<feature type="transmembrane region" description="Helical" evidence="7">
    <location>
        <begin position="336"/>
        <end position="354"/>
    </location>
</feature>
<feature type="transmembrane region" description="Helical" evidence="7">
    <location>
        <begin position="81"/>
        <end position="104"/>
    </location>
</feature>
<dbReference type="CDD" id="cd17321">
    <property type="entry name" value="MFS_MMR_MDR_like"/>
    <property type="match status" value="1"/>
</dbReference>
<evidence type="ECO:0000259" key="8">
    <source>
        <dbReference type="PROSITE" id="PS50850"/>
    </source>
</evidence>
<feature type="transmembrane region" description="Helical" evidence="7">
    <location>
        <begin position="360"/>
        <end position="382"/>
    </location>
</feature>
<dbReference type="PATRIC" id="fig|307121.4.peg.1187"/>
<sequence length="497" mass="51126">MSSRHAAADSLRWKGLFFIAIAQLMVLLDGAVMNIALPTAQQALHFSDGSRQWVVTAYALAFGGLLLVGGRVGDMVGRRRVFLLALAGFAIASAVGGLAVNVGMLLVARALQGVFAALLAPAALSLISLSFPQPKERAKAFGVFAAVSIAGGAIGLVAGGLLTEYLNWRWAMFVLVPIALVGILGAVPTVHDNGERHRARLDIPGVLLASLGLVGVVYGFSAAESHGWSAGLTIGSFVVGALLLAAFILVESRVPAPLLPLRVLTERNRAAAYLGSMLAVIPMFGLFLLQTYYFQQVKGLSPIMTGVAFLPMALMQGIGATQIGARLSHRTAPRPGLVAGFLVVAVGLVLLALVDAETSIVQIILADAVIGLGIGTAFMLALSISAHHIEPKDAGVASALINSSQQVGGSIGTALLNTVATSSAAGYLVTHGVAGQASAHLRNEALIHGYATTYWLAAAFAVAAAVVSAVLVNAPAPRHTPLPEGDEAHDVVAVAVH</sequence>
<name>A0A1C3MZD4_9ACTN</name>
<feature type="transmembrane region" description="Helical" evidence="7">
    <location>
        <begin position="452"/>
        <end position="472"/>
    </location>
</feature>
<keyword evidence="10" id="KW-1185">Reference proteome</keyword>
<feature type="transmembrane region" description="Helical" evidence="7">
    <location>
        <begin position="271"/>
        <end position="294"/>
    </location>
</feature>
<accession>A0A1C3MZD4</accession>
<dbReference type="Proteomes" id="UP000199393">
    <property type="component" value="Chromosome I"/>
</dbReference>
<evidence type="ECO:0000313" key="9">
    <source>
        <dbReference type="EMBL" id="SBV25679.1"/>
    </source>
</evidence>
<evidence type="ECO:0000256" key="1">
    <source>
        <dbReference type="ARBA" id="ARBA00004651"/>
    </source>
</evidence>
<comment type="subcellular location">
    <subcellularLocation>
        <location evidence="1">Cell membrane</location>
        <topology evidence="1">Multi-pass membrane protein</topology>
    </subcellularLocation>
</comment>
<feature type="domain" description="Major facilitator superfamily (MFS) profile" evidence="8">
    <location>
        <begin position="15"/>
        <end position="476"/>
    </location>
</feature>
<feature type="transmembrane region" description="Helical" evidence="7">
    <location>
        <begin position="168"/>
        <end position="189"/>
    </location>
</feature>
<evidence type="ECO:0000256" key="5">
    <source>
        <dbReference type="ARBA" id="ARBA00022989"/>
    </source>
</evidence>
<feature type="transmembrane region" description="Helical" evidence="7">
    <location>
        <begin position="16"/>
        <end position="37"/>
    </location>
</feature>
<gene>
    <name evidence="9" type="ORF">GA0070620_1156</name>
</gene>
<evidence type="ECO:0000313" key="10">
    <source>
        <dbReference type="Proteomes" id="UP000199393"/>
    </source>
</evidence>
<reference evidence="10" key="1">
    <citation type="submission" date="2016-06" db="EMBL/GenBank/DDBJ databases">
        <authorList>
            <person name="Varghese N."/>
        </authorList>
    </citation>
    <scope>NUCLEOTIDE SEQUENCE [LARGE SCALE GENOMIC DNA]</scope>
    <source>
        <strain evidence="10">DSM 45344</strain>
    </source>
</reference>
<dbReference type="PANTHER" id="PTHR42718:SF46">
    <property type="entry name" value="BLR6921 PROTEIN"/>
    <property type="match status" value="1"/>
</dbReference>
<evidence type="ECO:0000256" key="7">
    <source>
        <dbReference type="SAM" id="Phobius"/>
    </source>
</evidence>
<dbReference type="NCBIfam" id="TIGR00711">
    <property type="entry name" value="efflux_EmrB"/>
    <property type="match status" value="1"/>
</dbReference>
<evidence type="ECO:0000256" key="4">
    <source>
        <dbReference type="ARBA" id="ARBA00022692"/>
    </source>
</evidence>
<protein>
    <submittedName>
        <fullName evidence="9">Drug resistance transporter, EmrB/QacA subfamily</fullName>
    </submittedName>
</protein>
<dbReference type="OrthoDB" id="4080117at2"/>
<dbReference type="GO" id="GO:0005886">
    <property type="term" value="C:plasma membrane"/>
    <property type="evidence" value="ECO:0007669"/>
    <property type="project" value="UniProtKB-SubCell"/>
</dbReference>
<dbReference type="RefSeq" id="WP_091588906.1">
    <property type="nucleotide sequence ID" value="NZ_JBHRWG010000003.1"/>
</dbReference>
<dbReference type="PANTHER" id="PTHR42718">
    <property type="entry name" value="MAJOR FACILITATOR SUPERFAMILY MULTIDRUG TRANSPORTER MFSC"/>
    <property type="match status" value="1"/>
</dbReference>
<dbReference type="InterPro" id="IPR020846">
    <property type="entry name" value="MFS_dom"/>
</dbReference>
<dbReference type="Gene3D" id="1.20.1720.10">
    <property type="entry name" value="Multidrug resistance protein D"/>
    <property type="match status" value="1"/>
</dbReference>
<feature type="transmembrane region" description="Helical" evidence="7">
    <location>
        <begin position="227"/>
        <end position="250"/>
    </location>
</feature>
<dbReference type="AlphaFoldDB" id="A0A1C3MZD4"/>
<dbReference type="SUPFAM" id="SSF103473">
    <property type="entry name" value="MFS general substrate transporter"/>
    <property type="match status" value="1"/>
</dbReference>
<dbReference type="GO" id="GO:0022857">
    <property type="term" value="F:transmembrane transporter activity"/>
    <property type="evidence" value="ECO:0007669"/>
    <property type="project" value="InterPro"/>
</dbReference>
<keyword evidence="5 7" id="KW-1133">Transmembrane helix</keyword>
<dbReference type="PROSITE" id="PS50850">
    <property type="entry name" value="MFS"/>
    <property type="match status" value="1"/>
</dbReference>
<dbReference type="Gene3D" id="1.20.1250.20">
    <property type="entry name" value="MFS general substrate transporter like domains"/>
    <property type="match status" value="1"/>
</dbReference>
<feature type="transmembrane region" description="Helical" evidence="7">
    <location>
        <begin position="300"/>
        <end position="324"/>
    </location>
</feature>
<feature type="transmembrane region" description="Helical" evidence="7">
    <location>
        <begin position="201"/>
        <end position="221"/>
    </location>
</feature>
<dbReference type="InterPro" id="IPR036259">
    <property type="entry name" value="MFS_trans_sf"/>
</dbReference>
<feature type="transmembrane region" description="Helical" evidence="7">
    <location>
        <begin position="110"/>
        <end position="129"/>
    </location>
</feature>
<dbReference type="STRING" id="307121.GA0070620_1156"/>
<feature type="transmembrane region" description="Helical" evidence="7">
    <location>
        <begin position="52"/>
        <end position="69"/>
    </location>
</feature>
<proteinExistence type="predicted"/>
<keyword evidence="4 7" id="KW-0812">Transmembrane</keyword>